<proteinExistence type="predicted"/>
<reference evidence="3 4" key="1">
    <citation type="submission" date="2018-11" db="EMBL/GenBank/DDBJ databases">
        <authorList>
            <consortium name="Pathogen Informatics"/>
        </authorList>
    </citation>
    <scope>NUCLEOTIDE SEQUENCE [LARGE SCALE GENOMIC DNA]</scope>
</reference>
<sequence>MELDHSYHDFKFFSKRHIVGDLKKYIGQLNHRLEVEWTSGGFEKRSQLCSDISAGVKDTYERLKDLVENVAGLENYAEILMEDEKRRLFLGQNIEKEVPDGLQNQLDTIDAMLVSLSTKIAVMDRINDEQSKSEVYEKSVQDAICACLDALLVLAESFMEAQLFGLVTELHRSSMAHLYFHIQLRTDFVLSQAITIAATAIVDTVYRGWPIFDGGIFNSHFKTSLIGEAGDLLLTISSFLSAYGDERGMAEDAWEAWRQLESRVLFSLVRAPSQVCRTCVPLVSGQRTQINVNHEATLAQSFGGVTFETAINQEGAERMLAYSNRYMVEPSARDAVMELVSSEPSRKNLAIFEWAMTSCELMGGEAVICCKSGKDRTGMAVTLEQGRLLRETCGLNSAQVLLIFDLCYLYLVYLHFGCPSTAKFL</sequence>
<dbReference type="Proteomes" id="UP000270094">
    <property type="component" value="Unassembled WGS sequence"/>
</dbReference>
<keyword evidence="1" id="KW-0378">Hydrolase</keyword>
<dbReference type="AlphaFoldDB" id="A0A3P7I2E8"/>
<evidence type="ECO:0000256" key="1">
    <source>
        <dbReference type="ARBA" id="ARBA00022801"/>
    </source>
</evidence>
<dbReference type="InterPro" id="IPR039034">
    <property type="entry name" value="INPP4"/>
</dbReference>
<dbReference type="PANTHER" id="PTHR12187">
    <property type="entry name" value="AGAP000124-PA"/>
    <property type="match status" value="1"/>
</dbReference>
<evidence type="ECO:0000313" key="3">
    <source>
        <dbReference type="EMBL" id="VDM66830.1"/>
    </source>
</evidence>
<dbReference type="GO" id="GO:0016316">
    <property type="term" value="F:phosphatidylinositol-3,4-bisphosphate 4-phosphatase activity"/>
    <property type="evidence" value="ECO:0007669"/>
    <property type="project" value="InterPro"/>
</dbReference>
<organism evidence="3 4">
    <name type="scientific">Strongylus vulgaris</name>
    <name type="common">Blood worm</name>
    <dbReference type="NCBI Taxonomy" id="40348"/>
    <lineage>
        <taxon>Eukaryota</taxon>
        <taxon>Metazoa</taxon>
        <taxon>Ecdysozoa</taxon>
        <taxon>Nematoda</taxon>
        <taxon>Chromadorea</taxon>
        <taxon>Rhabditida</taxon>
        <taxon>Rhabditina</taxon>
        <taxon>Rhabditomorpha</taxon>
        <taxon>Strongyloidea</taxon>
        <taxon>Strongylidae</taxon>
        <taxon>Strongylus</taxon>
    </lineage>
</organism>
<evidence type="ECO:0000256" key="2">
    <source>
        <dbReference type="ARBA" id="ARBA00023098"/>
    </source>
</evidence>
<accession>A0A3P7I2E8</accession>
<gene>
    <name evidence="3" type="ORF">SVUK_LOCUS1828</name>
</gene>
<dbReference type="EMBL" id="UYYB01003837">
    <property type="protein sequence ID" value="VDM66830.1"/>
    <property type="molecule type" value="Genomic_DNA"/>
</dbReference>
<protein>
    <submittedName>
        <fullName evidence="3">Uncharacterized protein</fullName>
    </submittedName>
</protein>
<dbReference type="GO" id="GO:0005737">
    <property type="term" value="C:cytoplasm"/>
    <property type="evidence" value="ECO:0007669"/>
    <property type="project" value="TreeGrafter"/>
</dbReference>
<dbReference type="OrthoDB" id="159395at2759"/>
<dbReference type="PANTHER" id="PTHR12187:SF11">
    <property type="entry name" value="PHOSPHATIDYLINOSITOL-3,4-BISPHOSPHATE 4-PHOSPHATASE"/>
    <property type="match status" value="1"/>
</dbReference>
<keyword evidence="2" id="KW-0443">Lipid metabolism</keyword>
<evidence type="ECO:0000313" key="4">
    <source>
        <dbReference type="Proteomes" id="UP000270094"/>
    </source>
</evidence>
<keyword evidence="4" id="KW-1185">Reference proteome</keyword>
<name>A0A3P7I2E8_STRVU</name>